<dbReference type="Gene3D" id="2.140.10.30">
    <property type="entry name" value="Dipeptidylpeptidase IV, N-terminal domain"/>
    <property type="match status" value="1"/>
</dbReference>
<dbReference type="PANTHER" id="PTHR11731:SF160">
    <property type="entry name" value="DIPEPTIDYL AMINOPEPTIDASE A"/>
    <property type="match status" value="1"/>
</dbReference>
<keyword evidence="8" id="KW-0472">Membrane</keyword>
<dbReference type="MEROPS" id="S09.005"/>
<evidence type="ECO:0000256" key="8">
    <source>
        <dbReference type="SAM" id="Phobius"/>
    </source>
</evidence>
<evidence type="ECO:0000259" key="10">
    <source>
        <dbReference type="Pfam" id="PF00930"/>
    </source>
</evidence>
<evidence type="ECO:0000259" key="9">
    <source>
        <dbReference type="Pfam" id="PF00326"/>
    </source>
</evidence>
<dbReference type="PANTHER" id="PTHR11731">
    <property type="entry name" value="PROTEASE FAMILY S9B,C DIPEPTIDYL-PEPTIDASE IV-RELATED"/>
    <property type="match status" value="1"/>
</dbReference>
<dbReference type="Proteomes" id="UP000019384">
    <property type="component" value="Unassembled WGS sequence"/>
</dbReference>
<feature type="transmembrane region" description="Helical" evidence="8">
    <location>
        <begin position="118"/>
        <end position="138"/>
    </location>
</feature>
<dbReference type="SUPFAM" id="SSF53474">
    <property type="entry name" value="alpha/beta-Hydrolases"/>
    <property type="match status" value="1"/>
</dbReference>
<keyword evidence="8" id="KW-1133">Transmembrane helix</keyword>
<organism evidence="11 12">
    <name type="scientific">Kuraishia capsulata CBS 1993</name>
    <dbReference type="NCBI Taxonomy" id="1382522"/>
    <lineage>
        <taxon>Eukaryota</taxon>
        <taxon>Fungi</taxon>
        <taxon>Dikarya</taxon>
        <taxon>Ascomycota</taxon>
        <taxon>Saccharomycotina</taxon>
        <taxon>Pichiomycetes</taxon>
        <taxon>Pichiales</taxon>
        <taxon>Pichiaceae</taxon>
        <taxon>Kuraishia</taxon>
    </lineage>
</organism>
<dbReference type="GO" id="GO:0004177">
    <property type="term" value="F:aminopeptidase activity"/>
    <property type="evidence" value="ECO:0007669"/>
    <property type="project" value="UniProtKB-KW"/>
</dbReference>
<keyword evidence="8" id="KW-0812">Transmembrane</keyword>
<feature type="compositionally biased region" description="Polar residues" evidence="7">
    <location>
        <begin position="34"/>
        <end position="45"/>
    </location>
</feature>
<comment type="similarity">
    <text evidence="1">Belongs to the peptidase S9B family.</text>
</comment>
<dbReference type="InterPro" id="IPR050278">
    <property type="entry name" value="Serine_Prot_S9B/DPPIV"/>
</dbReference>
<dbReference type="GO" id="GO:0005886">
    <property type="term" value="C:plasma membrane"/>
    <property type="evidence" value="ECO:0007669"/>
    <property type="project" value="TreeGrafter"/>
</dbReference>
<dbReference type="GeneID" id="34517960"/>
<dbReference type="HOGENOM" id="CLU_006105_0_1_1"/>
<dbReference type="InterPro" id="IPR029058">
    <property type="entry name" value="AB_hydrolase_fold"/>
</dbReference>
<evidence type="ECO:0000256" key="1">
    <source>
        <dbReference type="ARBA" id="ARBA00006150"/>
    </source>
</evidence>
<keyword evidence="3" id="KW-0645">Protease</keyword>
<feature type="compositionally biased region" description="Polar residues" evidence="7">
    <location>
        <begin position="144"/>
        <end position="162"/>
    </location>
</feature>
<feature type="domain" description="Peptidase S9 prolyl oligopeptidase catalytic" evidence="9">
    <location>
        <begin position="715"/>
        <end position="916"/>
    </location>
</feature>
<feature type="region of interest" description="Disordered" evidence="7">
    <location>
        <begin position="71"/>
        <end position="101"/>
    </location>
</feature>
<dbReference type="SUPFAM" id="SSF82171">
    <property type="entry name" value="DPP6 N-terminal domain-like"/>
    <property type="match status" value="1"/>
</dbReference>
<dbReference type="Pfam" id="PF00326">
    <property type="entry name" value="Peptidase_S9"/>
    <property type="match status" value="1"/>
</dbReference>
<evidence type="ECO:0000256" key="7">
    <source>
        <dbReference type="SAM" id="MobiDB-lite"/>
    </source>
</evidence>
<dbReference type="OrthoDB" id="16520at2759"/>
<keyword evidence="5" id="KW-0720">Serine protease</keyword>
<dbReference type="InterPro" id="IPR002469">
    <property type="entry name" value="Peptidase_S9B_N"/>
</dbReference>
<reference evidence="11" key="2">
    <citation type="submission" date="2014-02" db="EMBL/GenBank/DDBJ databases">
        <title>Complete DNA sequence of /Kuraishia capsulata/ illustrates novel genomic features among budding yeasts (/Saccharomycotina/).</title>
        <authorList>
            <person name="Morales L."/>
            <person name="Noel B."/>
            <person name="Porcel B."/>
            <person name="Marcet-Houben M."/>
            <person name="Hullo M-F."/>
            <person name="Sacerdot C."/>
            <person name="Tekaia F."/>
            <person name="Leh-Louis V."/>
            <person name="Despons L."/>
            <person name="Khanna V."/>
            <person name="Aury J-M."/>
            <person name="Barbe V."/>
            <person name="Couloux A."/>
            <person name="Labadie K."/>
            <person name="Pelletier E."/>
            <person name="Souciet J-L."/>
            <person name="Boekhout T."/>
            <person name="Gabaldon T."/>
            <person name="Wincker P."/>
            <person name="Dujon B."/>
        </authorList>
    </citation>
    <scope>NUCLEOTIDE SEQUENCE</scope>
    <source>
        <strain evidence="11">CBS 1993</strain>
    </source>
</reference>
<dbReference type="GO" id="GO:0006508">
    <property type="term" value="P:proteolysis"/>
    <property type="evidence" value="ECO:0007669"/>
    <property type="project" value="UniProtKB-KW"/>
</dbReference>
<keyword evidence="4" id="KW-0378">Hydrolase</keyword>
<evidence type="ECO:0000313" key="12">
    <source>
        <dbReference type="Proteomes" id="UP000019384"/>
    </source>
</evidence>
<accession>W6MRV9</accession>
<feature type="region of interest" description="Disordered" evidence="7">
    <location>
        <begin position="1"/>
        <end position="47"/>
    </location>
</feature>
<dbReference type="Gene3D" id="3.40.50.1820">
    <property type="entry name" value="alpha/beta hydrolase"/>
    <property type="match status" value="1"/>
</dbReference>
<evidence type="ECO:0000256" key="3">
    <source>
        <dbReference type="ARBA" id="ARBA00022670"/>
    </source>
</evidence>
<dbReference type="GO" id="GO:0008239">
    <property type="term" value="F:dipeptidyl-peptidase activity"/>
    <property type="evidence" value="ECO:0007669"/>
    <property type="project" value="TreeGrafter"/>
</dbReference>
<dbReference type="GO" id="GO:0005802">
    <property type="term" value="C:trans-Golgi network"/>
    <property type="evidence" value="ECO:0007669"/>
    <property type="project" value="EnsemblFungi"/>
</dbReference>
<evidence type="ECO:0008006" key="13">
    <source>
        <dbReference type="Google" id="ProtNLM"/>
    </source>
</evidence>
<sequence length="918" mass="103666">MFGGNRSRQKSRPGSSQNLFDQDIELQDAERFHSSSGERSPSSIALENANEYADRQARDFVIDDEEDDDIIYSGPRDGDARENVGLTNRSGSPNKSQNGIFGGNVMRRFTTKSGKRQCWVIFFVCFIVWAVFLANYAMDNKLSNSDAPTRKSSPPTGHSSNPAKYGGSQKMTLDDERLGKFYVFSEDINLVKNSQLPDEGYYLQRMGAEFTLRKVADSKFSKRILKNQDFKYNGAKYSVSDIVLGPLLETALVVANHESQWRHSGIAHYFLYDIAKNVYTALLEVELEDGTVYVPKLSFAEFSPKGNYITYVFENNVYLCDLNDNMETLQLTDDGSNTIYNGKPDWVYEEEVLGSDRALWWAPDESSFTFLRLDDSDVPVFFLDPYANTGSTDGYPEAGKVRYPTPGTANPIASLVNFSIKNSTMNAIPREGSELGDDFIVYYCKWISPTSMIIKESDRTSSVMNVRVFDSTTVTSQIIRKVDAVKEYNGWINVKTEIEIVPPTEGHKDYGYIDIVVNEGYDHLGYFSSVYASDPQMLTQGNWQVLDSQFKYSPEQDVVYYLSGGDYGIDSLLHSVSLNGSVSTQITPSNDDGRAYFSVEFSQDSKYAMINYQGPDVPTQKLVSLSDFDYETYLAMHSLSTTSSTTTNLKDYALPTKEFYTYNLGKNSKGNSLDLNVMEVKPPFFNETEKYPLLVSVYGGPGSQKVSSAYGYGFEEVFAASLSAIVLYIDPRGTGGKGWEFQSEARDKIGYWEPRDLTASVRGLIQEKGYIDGDRTAIWGWSYGGFTTLKTLEYDGGDVFKYGMAVAPVTNWKLYDSIYTERYMDMPEDNKEGYDEYSVIKDYDRFKNVQRFLVMHGTADDNVHFGNTLGLLDGFDLHGIENYDLHVFPHSNHNIAYHNANTIVYDKLFNWLKTAFRV</sequence>
<dbReference type="GO" id="GO:0007323">
    <property type="term" value="P:peptide pheromone maturation"/>
    <property type="evidence" value="ECO:0007669"/>
    <property type="project" value="EnsemblFungi"/>
</dbReference>
<feature type="region of interest" description="Disordered" evidence="7">
    <location>
        <begin position="144"/>
        <end position="169"/>
    </location>
</feature>
<evidence type="ECO:0000256" key="4">
    <source>
        <dbReference type="ARBA" id="ARBA00022801"/>
    </source>
</evidence>
<name>W6MRV9_9ASCO</name>
<keyword evidence="12" id="KW-1185">Reference proteome</keyword>
<dbReference type="EMBL" id="HG793125">
    <property type="protein sequence ID" value="CDK24555.1"/>
    <property type="molecule type" value="Genomic_DNA"/>
</dbReference>
<keyword evidence="6" id="KW-0325">Glycoprotein</keyword>
<keyword evidence="2" id="KW-0031">Aminopeptidase</keyword>
<dbReference type="Pfam" id="PF00930">
    <property type="entry name" value="DPPIV_N"/>
    <property type="match status" value="1"/>
</dbReference>
<protein>
    <recommendedName>
        <fullName evidence="13">Dipeptidyl aminopeptidase A</fullName>
    </recommendedName>
</protein>
<evidence type="ECO:0000256" key="5">
    <source>
        <dbReference type="ARBA" id="ARBA00022825"/>
    </source>
</evidence>
<reference evidence="11" key="1">
    <citation type="submission" date="2013-12" db="EMBL/GenBank/DDBJ databases">
        <authorList>
            <person name="Genoscope - CEA"/>
        </authorList>
    </citation>
    <scope>NUCLEOTIDE SEQUENCE</scope>
    <source>
        <strain evidence="11">CBS 1993</strain>
    </source>
</reference>
<dbReference type="GO" id="GO:0008236">
    <property type="term" value="F:serine-type peptidase activity"/>
    <property type="evidence" value="ECO:0007669"/>
    <property type="project" value="UniProtKB-KW"/>
</dbReference>
<gene>
    <name evidence="11" type="ORF">KUCA_T00000521001</name>
</gene>
<feature type="compositionally biased region" description="Polar residues" evidence="7">
    <location>
        <begin position="85"/>
        <end position="99"/>
    </location>
</feature>
<feature type="domain" description="Dipeptidylpeptidase IV N-terminal" evidence="10">
    <location>
        <begin position="249"/>
        <end position="619"/>
    </location>
</feature>
<dbReference type="AlphaFoldDB" id="W6MRV9"/>
<evidence type="ECO:0000256" key="6">
    <source>
        <dbReference type="ARBA" id="ARBA00023180"/>
    </source>
</evidence>
<dbReference type="RefSeq" id="XP_022456572.1">
    <property type="nucleotide sequence ID" value="XM_022605067.1"/>
</dbReference>
<dbReference type="STRING" id="1382522.W6MRV9"/>
<evidence type="ECO:0000313" key="11">
    <source>
        <dbReference type="EMBL" id="CDK24555.1"/>
    </source>
</evidence>
<dbReference type="InterPro" id="IPR001375">
    <property type="entry name" value="Peptidase_S9_cat"/>
</dbReference>
<evidence type="ECO:0000256" key="2">
    <source>
        <dbReference type="ARBA" id="ARBA00022438"/>
    </source>
</evidence>
<dbReference type="FunFam" id="3.40.50.1820:FF:000003">
    <property type="entry name" value="Dipeptidyl peptidase 4"/>
    <property type="match status" value="1"/>
</dbReference>
<proteinExistence type="inferred from homology"/>